<comment type="caution">
    <text evidence="1">The sequence shown here is derived from an EMBL/GenBank/DDBJ whole genome shotgun (WGS) entry which is preliminary data.</text>
</comment>
<name>A0ACC2YLM4_9PEZI</name>
<accession>A0ACC2YLM4</accession>
<dbReference type="Proteomes" id="UP001172680">
    <property type="component" value="Unassembled WGS sequence"/>
</dbReference>
<keyword evidence="2" id="KW-1185">Reference proteome</keyword>
<gene>
    <name evidence="1" type="ORF">H2199_007898</name>
</gene>
<organism evidence="1 2">
    <name type="scientific">Coniosporium tulheliwenetii</name>
    <dbReference type="NCBI Taxonomy" id="3383036"/>
    <lineage>
        <taxon>Eukaryota</taxon>
        <taxon>Fungi</taxon>
        <taxon>Dikarya</taxon>
        <taxon>Ascomycota</taxon>
        <taxon>Pezizomycotina</taxon>
        <taxon>Dothideomycetes</taxon>
        <taxon>Dothideomycetes incertae sedis</taxon>
        <taxon>Coniosporium</taxon>
    </lineage>
</organism>
<protein>
    <submittedName>
        <fullName evidence="1">Uncharacterized protein</fullName>
    </submittedName>
</protein>
<proteinExistence type="predicted"/>
<reference evidence="1" key="1">
    <citation type="submission" date="2022-10" db="EMBL/GenBank/DDBJ databases">
        <title>Culturing micro-colonial fungi from biological soil crusts in the Mojave desert and describing Neophaeococcomyces mojavensis, and introducing the new genera and species Taxawa tesnikishii.</title>
        <authorList>
            <person name="Kurbessoian T."/>
            <person name="Stajich J.E."/>
        </authorList>
    </citation>
    <scope>NUCLEOTIDE SEQUENCE</scope>
    <source>
        <strain evidence="1">JES_115</strain>
    </source>
</reference>
<evidence type="ECO:0000313" key="1">
    <source>
        <dbReference type="EMBL" id="KAJ9636223.1"/>
    </source>
</evidence>
<evidence type="ECO:0000313" key="2">
    <source>
        <dbReference type="Proteomes" id="UP001172680"/>
    </source>
</evidence>
<dbReference type="EMBL" id="JAPDRP010000025">
    <property type="protein sequence ID" value="KAJ9636223.1"/>
    <property type="molecule type" value="Genomic_DNA"/>
</dbReference>
<sequence length="101" mass="10934">MVGRRQRSVGRLRLLPGPATGKPSPGGRKDLFDVVATISATITNSGRAEGAESKTARFELRRRDISYWDVGMQKWVVPKGHFGVVVGASSRDARLNGTIVV</sequence>